<proteinExistence type="predicted"/>
<dbReference type="AlphaFoldDB" id="A0AAE1HGF0"/>
<reference evidence="1" key="2">
    <citation type="journal article" date="2023" name="BMC Genomics">
        <title>Pest status, molecular evolution, and epigenetic factors derived from the genome assembly of Frankliniella fusca, a thysanopteran phytovirus vector.</title>
        <authorList>
            <person name="Catto M.A."/>
            <person name="Labadie P.E."/>
            <person name="Jacobson A.L."/>
            <person name="Kennedy G.G."/>
            <person name="Srinivasan R."/>
            <person name="Hunt B.G."/>
        </authorList>
    </citation>
    <scope>NUCLEOTIDE SEQUENCE</scope>
    <source>
        <strain evidence="1">PL_HMW_Pooled</strain>
    </source>
</reference>
<reference evidence="1" key="1">
    <citation type="submission" date="2021-07" db="EMBL/GenBank/DDBJ databases">
        <authorList>
            <person name="Catto M.A."/>
            <person name="Jacobson A."/>
            <person name="Kennedy G."/>
            <person name="Labadie P."/>
            <person name="Hunt B.G."/>
            <person name="Srinivasan R."/>
        </authorList>
    </citation>
    <scope>NUCLEOTIDE SEQUENCE</scope>
    <source>
        <strain evidence="1">PL_HMW_Pooled</strain>
        <tissue evidence="1">Head</tissue>
    </source>
</reference>
<gene>
    <name evidence="1" type="ORF">KUF71_010134</name>
</gene>
<accession>A0AAE1HGF0</accession>
<comment type="caution">
    <text evidence="1">The sequence shown here is derived from an EMBL/GenBank/DDBJ whole genome shotgun (WGS) entry which is preliminary data.</text>
</comment>
<dbReference type="Proteomes" id="UP001219518">
    <property type="component" value="Unassembled WGS sequence"/>
</dbReference>
<keyword evidence="2" id="KW-1185">Reference proteome</keyword>
<sequence>MAASVAELALAIEMKVRKEGNEQLAKLLHAIFSDEATAANISAAYEKDLTSNPVELLTPEEAFALFIHMDLSRDEYQLLRNTMVGKNMGEMFPPYKKLHEVADSCCPDPSAMVVTCDSVEIKIQALLDHTAQRLIKQHEISLLGLRSAHILHKITYISALKYAEICENVCRDVDVYMLSVQKSFTSGSQDLVWMNKTPSSTRFCRLISLKFTKETEELTKSHLLKVQSEIEALAETTVVLCNVTITVRHELHPCMVNGKICSALSSRSTSRCHICGATPSQMNNLALIDSLPTSKITFKFGLSPLHFRIRLETNIDMARRFWCTSDPIISSLACVKTTHIEPTEEMKKLLL</sequence>
<evidence type="ECO:0000313" key="1">
    <source>
        <dbReference type="EMBL" id="KAK3920897.1"/>
    </source>
</evidence>
<protein>
    <submittedName>
        <fullName evidence="1">Proliferating cell nuclear antigen</fullName>
    </submittedName>
</protein>
<dbReference type="EMBL" id="JAHWGI010001024">
    <property type="protein sequence ID" value="KAK3920897.1"/>
    <property type="molecule type" value="Genomic_DNA"/>
</dbReference>
<evidence type="ECO:0000313" key="2">
    <source>
        <dbReference type="Proteomes" id="UP001219518"/>
    </source>
</evidence>
<name>A0AAE1HGF0_9NEOP</name>
<organism evidence="1 2">
    <name type="scientific">Frankliniella fusca</name>
    <dbReference type="NCBI Taxonomy" id="407009"/>
    <lineage>
        <taxon>Eukaryota</taxon>
        <taxon>Metazoa</taxon>
        <taxon>Ecdysozoa</taxon>
        <taxon>Arthropoda</taxon>
        <taxon>Hexapoda</taxon>
        <taxon>Insecta</taxon>
        <taxon>Pterygota</taxon>
        <taxon>Neoptera</taxon>
        <taxon>Paraneoptera</taxon>
        <taxon>Thysanoptera</taxon>
        <taxon>Terebrantia</taxon>
        <taxon>Thripoidea</taxon>
        <taxon>Thripidae</taxon>
        <taxon>Frankliniella</taxon>
    </lineage>
</organism>